<protein>
    <submittedName>
        <fullName evidence="3">Superfamily II DNA or RNA helicase, SNF2 family</fullName>
    </submittedName>
</protein>
<feature type="domain" description="DUF3670" evidence="2">
    <location>
        <begin position="242"/>
        <end position="369"/>
    </location>
</feature>
<keyword evidence="3" id="KW-0378">Hydrolase</keyword>
<keyword evidence="3" id="KW-0347">Helicase</keyword>
<keyword evidence="3" id="KW-0614">Plasmid</keyword>
<dbReference type="GO" id="GO:0004386">
    <property type="term" value="F:helicase activity"/>
    <property type="evidence" value="ECO:0007669"/>
    <property type="project" value="UniProtKB-KW"/>
</dbReference>
<dbReference type="InterPro" id="IPR022138">
    <property type="entry name" value="DUF3670"/>
</dbReference>
<dbReference type="Proteomes" id="UP000254259">
    <property type="component" value="Plasmid CBM2636p"/>
</dbReference>
<organism evidence="3 4">
    <name type="scientific">Cupriavidus taiwanensis</name>
    <dbReference type="NCBI Taxonomy" id="164546"/>
    <lineage>
        <taxon>Bacteria</taxon>
        <taxon>Pseudomonadati</taxon>
        <taxon>Pseudomonadota</taxon>
        <taxon>Betaproteobacteria</taxon>
        <taxon>Burkholderiales</taxon>
        <taxon>Burkholderiaceae</taxon>
        <taxon>Cupriavidus</taxon>
    </lineage>
</organism>
<accession>A0A375GQ13</accession>
<dbReference type="InterPro" id="IPR050496">
    <property type="entry name" value="SNF2_RAD54_helicase_repair"/>
</dbReference>
<dbReference type="Gene3D" id="3.40.50.10810">
    <property type="entry name" value="Tandem AAA-ATPase domain"/>
    <property type="match status" value="1"/>
</dbReference>
<dbReference type="InterPro" id="IPR038718">
    <property type="entry name" value="SNF2-like_sf"/>
</dbReference>
<dbReference type="GO" id="GO:0015616">
    <property type="term" value="F:DNA translocase activity"/>
    <property type="evidence" value="ECO:0007669"/>
    <property type="project" value="TreeGrafter"/>
</dbReference>
<evidence type="ECO:0000259" key="2">
    <source>
        <dbReference type="Pfam" id="PF12419"/>
    </source>
</evidence>
<dbReference type="Pfam" id="PF00176">
    <property type="entry name" value="SNF2-rel_dom"/>
    <property type="match status" value="1"/>
</dbReference>
<dbReference type="GeneID" id="29763667"/>
<dbReference type="GO" id="GO:0005524">
    <property type="term" value="F:ATP binding"/>
    <property type="evidence" value="ECO:0007669"/>
    <property type="project" value="InterPro"/>
</dbReference>
<name>A0A375GQ13_9BURK</name>
<gene>
    <name evidence="3" type="ORF">CBM2636_P10013</name>
</gene>
<evidence type="ECO:0000313" key="4">
    <source>
        <dbReference type="Proteomes" id="UP000254259"/>
    </source>
</evidence>
<dbReference type="AlphaFoldDB" id="A0A375GQ13"/>
<dbReference type="RefSeq" id="WP_018003936.1">
    <property type="nucleotide sequence ID" value="NZ_CBCRZP010000119.1"/>
</dbReference>
<reference evidence="3 4" key="1">
    <citation type="submission" date="2018-01" db="EMBL/GenBank/DDBJ databases">
        <authorList>
            <person name="Clerissi C."/>
        </authorList>
    </citation>
    <scope>NUCLEOTIDE SEQUENCE [LARGE SCALE GENOMIC DNA]</scope>
    <source>
        <strain evidence="3">Cupriavidus taiwanensis SWF 66322</strain>
        <plasmid evidence="4">cbm2636p</plasmid>
    </source>
</reference>
<evidence type="ECO:0000259" key="1">
    <source>
        <dbReference type="Pfam" id="PF00176"/>
    </source>
</evidence>
<dbReference type="SUPFAM" id="SSF52540">
    <property type="entry name" value="P-loop containing nucleoside triphosphate hydrolases"/>
    <property type="match status" value="1"/>
</dbReference>
<evidence type="ECO:0000313" key="3">
    <source>
        <dbReference type="EMBL" id="SPD69102.1"/>
    </source>
</evidence>
<proteinExistence type="predicted"/>
<dbReference type="EMBL" id="LT984815">
    <property type="protein sequence ID" value="SPD69102.1"/>
    <property type="molecule type" value="Genomic_DNA"/>
</dbReference>
<dbReference type="Pfam" id="PF12419">
    <property type="entry name" value="DUF3670"/>
    <property type="match status" value="1"/>
</dbReference>
<sequence>MSGVTRATAPSDFLGALARIEASDLPDYQPEVAAFYQLRLVTLHLLSKGAVTPQIYAHTNNVAGVRWLPAIADEQVKGVVHAVALPPRLLTVDGQSRPRKTVERYAGALHLCSVWLTHYVRTWAGSPNGDMILGLFFTDNYAHFDRPGEGAIPGAIQTSLSAFHLAERRFSPVLRVDDIGAGFTVDIDVQDREHPTREPTALATVIADNQWGKHRYAVLQTISVLDQHCPPINDYVQREARTPIAVSSAQLPSWLNDTLPVLRLMGIRSLLPKGMEALLRPKLSMRIAGQPPSTVSWFRADDLFSFDWQIAIGDHILGKREFEQLVQGASGVLRIKDEYVYLDPKELASLSAALAAPPKVTAPELLRIAIAGELDGAAIARDKNAEAILRKLQDIEPCSLPDGLEAQLRPYQERGFNWLFRNACIGFGSVIADDMGLGKTLQVIAAILALKQVGALDAAKAR</sequence>
<dbReference type="InterPro" id="IPR000330">
    <property type="entry name" value="SNF2_N"/>
</dbReference>
<dbReference type="PANTHER" id="PTHR45629:SF7">
    <property type="entry name" value="DNA EXCISION REPAIR PROTEIN ERCC-6-RELATED"/>
    <property type="match status" value="1"/>
</dbReference>
<feature type="domain" description="SNF2 N-terminal" evidence="1">
    <location>
        <begin position="411"/>
        <end position="452"/>
    </location>
</feature>
<keyword evidence="3" id="KW-0547">Nucleotide-binding</keyword>
<keyword evidence="3" id="KW-0067">ATP-binding</keyword>
<dbReference type="InterPro" id="IPR027417">
    <property type="entry name" value="P-loop_NTPase"/>
</dbReference>
<dbReference type="PANTHER" id="PTHR45629">
    <property type="entry name" value="SNF2/RAD54 FAMILY MEMBER"/>
    <property type="match status" value="1"/>
</dbReference>
<geneLocation type="plasmid" evidence="4">
    <name>cbm2636p</name>
</geneLocation>